<name>A0A6G1I2G8_9PEZI</name>
<reference evidence="2" key="1">
    <citation type="journal article" date="2020" name="Stud. Mycol.">
        <title>101 Dothideomycetes genomes: a test case for predicting lifestyles and emergence of pathogens.</title>
        <authorList>
            <person name="Haridas S."/>
            <person name="Albert R."/>
            <person name="Binder M."/>
            <person name="Bloem J."/>
            <person name="Labutti K."/>
            <person name="Salamov A."/>
            <person name="Andreopoulos B."/>
            <person name="Baker S."/>
            <person name="Barry K."/>
            <person name="Bills G."/>
            <person name="Bluhm B."/>
            <person name="Cannon C."/>
            <person name="Castanera R."/>
            <person name="Culley D."/>
            <person name="Daum C."/>
            <person name="Ezra D."/>
            <person name="Gonzalez J."/>
            <person name="Henrissat B."/>
            <person name="Kuo A."/>
            <person name="Liang C."/>
            <person name="Lipzen A."/>
            <person name="Lutzoni F."/>
            <person name="Magnuson J."/>
            <person name="Mondo S."/>
            <person name="Nolan M."/>
            <person name="Ohm R."/>
            <person name="Pangilinan J."/>
            <person name="Park H.-J."/>
            <person name="Ramirez L."/>
            <person name="Alfaro M."/>
            <person name="Sun H."/>
            <person name="Tritt A."/>
            <person name="Yoshinaga Y."/>
            <person name="Zwiers L.-H."/>
            <person name="Turgeon B."/>
            <person name="Goodwin S."/>
            <person name="Spatafora J."/>
            <person name="Crous P."/>
            <person name="Grigoriev I."/>
        </authorList>
    </citation>
    <scope>NUCLEOTIDE SEQUENCE</scope>
    <source>
        <strain evidence="2">CBS 262.69</strain>
    </source>
</reference>
<dbReference type="Proteomes" id="UP000799640">
    <property type="component" value="Unassembled WGS sequence"/>
</dbReference>
<dbReference type="Gene3D" id="3.40.50.10090">
    <property type="match status" value="2"/>
</dbReference>
<proteinExistence type="predicted"/>
<dbReference type="CDD" id="cd06578">
    <property type="entry name" value="HemD"/>
    <property type="match status" value="1"/>
</dbReference>
<evidence type="ECO:0000313" key="2">
    <source>
        <dbReference type="EMBL" id="KAF2402316.1"/>
    </source>
</evidence>
<gene>
    <name evidence="2" type="ORF">EJ06DRAFT_507055</name>
</gene>
<dbReference type="GO" id="GO:0005829">
    <property type="term" value="C:cytosol"/>
    <property type="evidence" value="ECO:0007669"/>
    <property type="project" value="TreeGrafter"/>
</dbReference>
<dbReference type="SUPFAM" id="SSF69618">
    <property type="entry name" value="HemD-like"/>
    <property type="match status" value="1"/>
</dbReference>
<accession>A0A6G1I2G8</accession>
<dbReference type="EMBL" id="ML996691">
    <property type="protein sequence ID" value="KAF2402316.1"/>
    <property type="molecule type" value="Genomic_DNA"/>
</dbReference>
<dbReference type="PANTHER" id="PTHR12390:SF0">
    <property type="entry name" value="UROPORPHYRINOGEN-III SYNTHASE"/>
    <property type="match status" value="1"/>
</dbReference>
<sequence>MTSTSTSRSKIPVFLLKTRSQPADGYEECFSGAGEGQFLPIFVPVLEHQFQNNSLLQIRHLILRGGLHSEDPPHAPRYGGIIFTSQRAVEAFSKVVQEIKCQPQLDLDVLLPETCPLYVVGPATARALRALKLRCPILGEETGNGEALAAFILEHYNQQESTRAVNPDKPPLLFLVGEQRRDMIPKTLQSEALETTERIGVEEWTVYETKEKESFGSSFASLLTETEIEGGRVRWAVVFSPTGCKAMLTVLGLLDPNSGKVIGGSEGSRAHSQQASTFVATIGPTTRDYLLQEFAFQPHVCAEQPSPAGVRRAIEAFMSSMDP</sequence>
<dbReference type="GO" id="GO:0006780">
    <property type="term" value="P:uroporphyrinogen III biosynthetic process"/>
    <property type="evidence" value="ECO:0007669"/>
    <property type="project" value="InterPro"/>
</dbReference>
<dbReference type="InterPro" id="IPR036108">
    <property type="entry name" value="4pyrrol_syn_uPrphyn_synt_sf"/>
</dbReference>
<dbReference type="GO" id="GO:0006782">
    <property type="term" value="P:protoporphyrinogen IX biosynthetic process"/>
    <property type="evidence" value="ECO:0007669"/>
    <property type="project" value="UniProtKB-UniPathway"/>
</dbReference>
<protein>
    <submittedName>
        <fullName evidence="2">Uroporphyrinogen-III synthase-like protein</fullName>
    </submittedName>
</protein>
<organism evidence="2 3">
    <name type="scientific">Trichodelitschia bisporula</name>
    <dbReference type="NCBI Taxonomy" id="703511"/>
    <lineage>
        <taxon>Eukaryota</taxon>
        <taxon>Fungi</taxon>
        <taxon>Dikarya</taxon>
        <taxon>Ascomycota</taxon>
        <taxon>Pezizomycotina</taxon>
        <taxon>Dothideomycetes</taxon>
        <taxon>Dothideomycetes incertae sedis</taxon>
        <taxon>Phaeotrichales</taxon>
        <taxon>Phaeotrichaceae</taxon>
        <taxon>Trichodelitschia</taxon>
    </lineage>
</organism>
<dbReference type="PANTHER" id="PTHR12390">
    <property type="entry name" value="UROPORPHYRINOGEN III SYNTHASE"/>
    <property type="match status" value="1"/>
</dbReference>
<feature type="domain" description="Tetrapyrrole biosynthesis uroporphyrinogen III synthase" evidence="1">
    <location>
        <begin position="38"/>
        <end position="309"/>
    </location>
</feature>
<dbReference type="AlphaFoldDB" id="A0A6G1I2G8"/>
<keyword evidence="3" id="KW-1185">Reference proteome</keyword>
<dbReference type="Pfam" id="PF02602">
    <property type="entry name" value="HEM4"/>
    <property type="match status" value="1"/>
</dbReference>
<evidence type="ECO:0000313" key="3">
    <source>
        <dbReference type="Proteomes" id="UP000799640"/>
    </source>
</evidence>
<dbReference type="GO" id="GO:0004852">
    <property type="term" value="F:uroporphyrinogen-III synthase activity"/>
    <property type="evidence" value="ECO:0007669"/>
    <property type="project" value="InterPro"/>
</dbReference>
<dbReference type="InterPro" id="IPR039793">
    <property type="entry name" value="UROS/Hem4"/>
</dbReference>
<dbReference type="FunFam" id="3.40.50.10090:FF:000011">
    <property type="entry name" value="Uroporphyrinogen-III synthase (UroS), putative"/>
    <property type="match status" value="1"/>
</dbReference>
<dbReference type="InterPro" id="IPR003754">
    <property type="entry name" value="4pyrrol_synth_uPrphyn_synth"/>
</dbReference>
<dbReference type="UniPathway" id="UPA00251">
    <property type="reaction ID" value="UER00320"/>
</dbReference>
<evidence type="ECO:0000259" key="1">
    <source>
        <dbReference type="Pfam" id="PF02602"/>
    </source>
</evidence>
<dbReference type="OrthoDB" id="5595751at2759"/>